<protein>
    <submittedName>
        <fullName evidence="3">Uncharacterized protein</fullName>
    </submittedName>
</protein>
<dbReference type="InParanoid" id="D8RE07"/>
<dbReference type="OMA" id="THEEAWY"/>
<feature type="repeat" description="TPR" evidence="1">
    <location>
        <begin position="568"/>
        <end position="601"/>
    </location>
</feature>
<dbReference type="KEGG" id="smo:SELMODRAFT_91665"/>
<feature type="region of interest" description="Disordered" evidence="2">
    <location>
        <begin position="1"/>
        <end position="23"/>
    </location>
</feature>
<dbReference type="InterPro" id="IPR043376">
    <property type="entry name" value="NPG1-like"/>
</dbReference>
<evidence type="ECO:0000313" key="4">
    <source>
        <dbReference type="Proteomes" id="UP000001514"/>
    </source>
</evidence>
<dbReference type="PANTHER" id="PTHR44102">
    <property type="entry name" value="PROTEIN NPG1"/>
    <property type="match status" value="1"/>
</dbReference>
<dbReference type="AlphaFoldDB" id="D8RE07"/>
<keyword evidence="4" id="KW-1185">Reference proteome</keyword>
<dbReference type="HOGENOM" id="CLU_024601_0_0_1"/>
<dbReference type="Pfam" id="PF13432">
    <property type="entry name" value="TPR_16"/>
    <property type="match status" value="2"/>
</dbReference>
<dbReference type="InterPro" id="IPR011990">
    <property type="entry name" value="TPR-like_helical_dom_sf"/>
</dbReference>
<dbReference type="Gene3D" id="1.25.40.10">
    <property type="entry name" value="Tetratricopeptide repeat domain"/>
    <property type="match status" value="3"/>
</dbReference>
<sequence>MDAAASGLSAKTMEGEAKLDEGNIEEAESSLREALSLNFEEARALLGRLEYQRGNVEAALQVFDGIDITTIVPRMRHSLAERGRHRRGRSRTESGQSISLHAASLLLEAIYLKAKSLQKLGRLNDAAQECRSILDTIDSALPQGIPESWSGSKLQDIVSKAVELLPELYKEAGLYQEAISAYRRALLNPWNLDSECSGRIQKSFAVLLLYGGVEAGAPSLAAQVEGAFTPKNNVEEAILLFQILLRKNTLRKLPWDYTIMEHLSFALSICGQSYALAQQFEEVLPGTYGRSDRWYNLALCYSAAGQGKTAVNVLKKSLSHLERPNDVPSLLLAAKLCVESPDLTRDGVEYGRRAILFSEGKLGYLKGRSRHLLGAALGKEARNAKSDAERCALEDDALRTLQDAVAIEKKDPYAILDFGMESAEKGDLSTALDCAKSFLELTGGSSIIAWRFLALVLSAQQRHVDAEVVINAALEETAKWEQAELLRTKGKLQLAQMQTSEAIKTFMLLLALVQAQRKTTGSSSKNGGDSVSEVEVWQDLAGVYTSLSQWRDAEMCLEKAQAFKKSPAATWFQTGYLYECRGQEEQAMASYNNALCVDPDHVPSQVALGGALKRSGSKAFPVARSYLTAALRLEPKNYLAWFNLGLVHEEEVRLKDAAACFQAAYLLEQSAPVEKFSTLR</sequence>
<keyword evidence="1" id="KW-0802">TPR repeat</keyword>
<name>D8RE07_SELML</name>
<evidence type="ECO:0000256" key="1">
    <source>
        <dbReference type="PROSITE-ProRule" id="PRU00339"/>
    </source>
</evidence>
<dbReference type="SUPFAM" id="SSF48452">
    <property type="entry name" value="TPR-like"/>
    <property type="match status" value="4"/>
</dbReference>
<proteinExistence type="predicted"/>
<dbReference type="PANTHER" id="PTHR44102:SF5">
    <property type="entry name" value="PROTEIN NPG1"/>
    <property type="match status" value="1"/>
</dbReference>
<dbReference type="EMBL" id="GL377577">
    <property type="protein sequence ID" value="EFJ29349.1"/>
    <property type="molecule type" value="Genomic_DNA"/>
</dbReference>
<gene>
    <name evidence="3" type="ORF">SELMODRAFT_91665</name>
</gene>
<organism evidence="4">
    <name type="scientific">Selaginella moellendorffii</name>
    <name type="common">Spikemoss</name>
    <dbReference type="NCBI Taxonomy" id="88036"/>
    <lineage>
        <taxon>Eukaryota</taxon>
        <taxon>Viridiplantae</taxon>
        <taxon>Streptophyta</taxon>
        <taxon>Embryophyta</taxon>
        <taxon>Tracheophyta</taxon>
        <taxon>Lycopodiopsida</taxon>
        <taxon>Selaginellales</taxon>
        <taxon>Selaginellaceae</taxon>
        <taxon>Selaginella</taxon>
    </lineage>
</organism>
<evidence type="ECO:0000256" key="2">
    <source>
        <dbReference type="SAM" id="MobiDB-lite"/>
    </source>
</evidence>
<dbReference type="InterPro" id="IPR019734">
    <property type="entry name" value="TPR_rpt"/>
</dbReference>
<reference evidence="3 4" key="1">
    <citation type="journal article" date="2011" name="Science">
        <title>The Selaginella genome identifies genetic changes associated with the evolution of vascular plants.</title>
        <authorList>
            <person name="Banks J.A."/>
            <person name="Nishiyama T."/>
            <person name="Hasebe M."/>
            <person name="Bowman J.L."/>
            <person name="Gribskov M."/>
            <person name="dePamphilis C."/>
            <person name="Albert V.A."/>
            <person name="Aono N."/>
            <person name="Aoyama T."/>
            <person name="Ambrose B.A."/>
            <person name="Ashton N.W."/>
            <person name="Axtell M.J."/>
            <person name="Barker E."/>
            <person name="Barker M.S."/>
            <person name="Bennetzen J.L."/>
            <person name="Bonawitz N.D."/>
            <person name="Chapple C."/>
            <person name="Cheng C."/>
            <person name="Correa L.G."/>
            <person name="Dacre M."/>
            <person name="DeBarry J."/>
            <person name="Dreyer I."/>
            <person name="Elias M."/>
            <person name="Engstrom E.M."/>
            <person name="Estelle M."/>
            <person name="Feng L."/>
            <person name="Finet C."/>
            <person name="Floyd S.K."/>
            <person name="Frommer W.B."/>
            <person name="Fujita T."/>
            <person name="Gramzow L."/>
            <person name="Gutensohn M."/>
            <person name="Harholt J."/>
            <person name="Hattori M."/>
            <person name="Heyl A."/>
            <person name="Hirai T."/>
            <person name="Hiwatashi Y."/>
            <person name="Ishikawa M."/>
            <person name="Iwata M."/>
            <person name="Karol K.G."/>
            <person name="Koehler B."/>
            <person name="Kolukisaoglu U."/>
            <person name="Kubo M."/>
            <person name="Kurata T."/>
            <person name="Lalonde S."/>
            <person name="Li K."/>
            <person name="Li Y."/>
            <person name="Litt A."/>
            <person name="Lyons E."/>
            <person name="Manning G."/>
            <person name="Maruyama T."/>
            <person name="Michael T.P."/>
            <person name="Mikami K."/>
            <person name="Miyazaki S."/>
            <person name="Morinaga S."/>
            <person name="Murata T."/>
            <person name="Mueller-Roeber B."/>
            <person name="Nelson D.R."/>
            <person name="Obara M."/>
            <person name="Oguri Y."/>
            <person name="Olmstead R.G."/>
            <person name="Onodera N."/>
            <person name="Petersen B.L."/>
            <person name="Pils B."/>
            <person name="Prigge M."/>
            <person name="Rensing S.A."/>
            <person name="Riano-Pachon D.M."/>
            <person name="Roberts A.W."/>
            <person name="Sato Y."/>
            <person name="Scheller H.V."/>
            <person name="Schulz B."/>
            <person name="Schulz C."/>
            <person name="Shakirov E.V."/>
            <person name="Shibagaki N."/>
            <person name="Shinohara N."/>
            <person name="Shippen D.E."/>
            <person name="Soerensen I."/>
            <person name="Sotooka R."/>
            <person name="Sugimoto N."/>
            <person name="Sugita M."/>
            <person name="Sumikawa N."/>
            <person name="Tanurdzic M."/>
            <person name="Theissen G."/>
            <person name="Ulvskov P."/>
            <person name="Wakazuki S."/>
            <person name="Weng J.K."/>
            <person name="Willats W.W."/>
            <person name="Wipf D."/>
            <person name="Wolf P.G."/>
            <person name="Yang L."/>
            <person name="Zimmer A.D."/>
            <person name="Zhu Q."/>
            <person name="Mitros T."/>
            <person name="Hellsten U."/>
            <person name="Loque D."/>
            <person name="Otillar R."/>
            <person name="Salamov A."/>
            <person name="Schmutz J."/>
            <person name="Shapiro H."/>
            <person name="Lindquist E."/>
            <person name="Lucas S."/>
            <person name="Rokhsar D."/>
            <person name="Grigoriev I.V."/>
        </authorList>
    </citation>
    <scope>NUCLEOTIDE SEQUENCE [LARGE SCALE GENOMIC DNA]</scope>
</reference>
<dbReference type="Gramene" id="EFJ29349">
    <property type="protein sequence ID" value="EFJ29349"/>
    <property type="gene ID" value="SELMODRAFT_91665"/>
</dbReference>
<dbReference type="SMART" id="SM00028">
    <property type="entry name" value="TPR"/>
    <property type="match status" value="8"/>
</dbReference>
<dbReference type="OrthoDB" id="29013at2759"/>
<dbReference type="FunCoup" id="D8RE07">
    <property type="interactions" value="463"/>
</dbReference>
<dbReference type="PROSITE" id="PS50005">
    <property type="entry name" value="TPR"/>
    <property type="match status" value="1"/>
</dbReference>
<dbReference type="Proteomes" id="UP000001514">
    <property type="component" value="Unassembled WGS sequence"/>
</dbReference>
<dbReference type="eggNOG" id="KOG4162">
    <property type="taxonomic scope" value="Eukaryota"/>
</dbReference>
<accession>D8RE07</accession>
<dbReference type="STRING" id="88036.D8RE07"/>
<evidence type="ECO:0000313" key="3">
    <source>
        <dbReference type="EMBL" id="EFJ29349.1"/>
    </source>
</evidence>